<proteinExistence type="predicted"/>
<evidence type="ECO:0000313" key="3">
    <source>
        <dbReference type="EMBL" id="CAD9455084.1"/>
    </source>
</evidence>
<dbReference type="EMBL" id="HBGS01043744">
    <property type="protein sequence ID" value="CAD9455081.1"/>
    <property type="molecule type" value="Transcribed_RNA"/>
</dbReference>
<feature type="transmembrane region" description="Helical" evidence="1">
    <location>
        <begin position="39"/>
        <end position="58"/>
    </location>
</feature>
<organism evidence="2">
    <name type="scientific">Octactis speculum</name>
    <dbReference type="NCBI Taxonomy" id="3111310"/>
    <lineage>
        <taxon>Eukaryota</taxon>
        <taxon>Sar</taxon>
        <taxon>Stramenopiles</taxon>
        <taxon>Ochrophyta</taxon>
        <taxon>Dictyochophyceae</taxon>
        <taxon>Dictyochales</taxon>
        <taxon>Dictyochaceae</taxon>
        <taxon>Octactis</taxon>
    </lineage>
</organism>
<reference evidence="2" key="1">
    <citation type="submission" date="2021-01" db="EMBL/GenBank/DDBJ databases">
        <authorList>
            <person name="Corre E."/>
            <person name="Pelletier E."/>
            <person name="Niang G."/>
            <person name="Scheremetjew M."/>
            <person name="Finn R."/>
            <person name="Kale V."/>
            <person name="Holt S."/>
            <person name="Cochrane G."/>
            <person name="Meng A."/>
            <person name="Brown T."/>
            <person name="Cohen L."/>
        </authorList>
    </citation>
    <scope>NUCLEOTIDE SEQUENCE</scope>
    <source>
        <strain evidence="2">CCMP1381</strain>
    </source>
</reference>
<dbReference type="EMBL" id="HBGS01043745">
    <property type="protein sequence ID" value="CAD9455084.1"/>
    <property type="molecule type" value="Transcribed_RNA"/>
</dbReference>
<dbReference type="AlphaFoldDB" id="A0A6U3W6H2"/>
<evidence type="ECO:0000313" key="2">
    <source>
        <dbReference type="EMBL" id="CAD9455081.1"/>
    </source>
</evidence>
<dbReference type="PANTHER" id="PTHR41390">
    <property type="entry name" value="CHROMOSOME 7, WHOLE GENOME SHOTGUN SEQUENCE"/>
    <property type="match status" value="1"/>
</dbReference>
<dbReference type="PANTHER" id="PTHR41390:SF1">
    <property type="entry name" value="NADH-UBIQUINONE OXIDOREDUCTASE 213 KDA SUBUNIT"/>
    <property type="match status" value="1"/>
</dbReference>
<evidence type="ECO:0008006" key="4">
    <source>
        <dbReference type="Google" id="ProtNLM"/>
    </source>
</evidence>
<gene>
    <name evidence="2" type="ORF">DSPE1174_LOCUS22582</name>
    <name evidence="3" type="ORF">DSPE1174_LOCUS22583</name>
</gene>
<keyword evidence="1" id="KW-0472">Membrane</keyword>
<protein>
    <recommendedName>
        <fullName evidence="4">Mitochondrial import inner membrane translocase subunit TIM22</fullName>
    </recommendedName>
</protein>
<sequence>MDNLYLRSARDVTRSSVMAGFLGCGVGATMATFRGHSLSLYAVTMGANYAITGFSILGSEKVISFIRGGKSDPMSYAMGGCVGGGTLGGFFRGPRNVIPGAIVFGSMSGLGRLGFEMIDHWRRQNYAQAADE</sequence>
<name>A0A6U3W6H2_9STRA</name>
<evidence type="ECO:0000256" key="1">
    <source>
        <dbReference type="SAM" id="Phobius"/>
    </source>
</evidence>
<keyword evidence="1" id="KW-0812">Transmembrane</keyword>
<keyword evidence="1" id="KW-1133">Transmembrane helix</keyword>
<feature type="transmembrane region" description="Helical" evidence="1">
    <location>
        <begin position="74"/>
        <end position="91"/>
    </location>
</feature>
<accession>A0A6U3W6H2</accession>